<dbReference type="KEGG" id="ker:91102077"/>
<evidence type="ECO:0000313" key="2">
    <source>
        <dbReference type="EMBL" id="WWD05200.1"/>
    </source>
</evidence>
<dbReference type="GeneID" id="91102077"/>
<dbReference type="RefSeq" id="XP_066083167.1">
    <property type="nucleotide sequence ID" value="XM_066227070.1"/>
</dbReference>
<organism evidence="2 3">
    <name type="scientific">Kwoniella europaea PYCC6329</name>
    <dbReference type="NCBI Taxonomy" id="1423913"/>
    <lineage>
        <taxon>Eukaryota</taxon>
        <taxon>Fungi</taxon>
        <taxon>Dikarya</taxon>
        <taxon>Basidiomycota</taxon>
        <taxon>Agaricomycotina</taxon>
        <taxon>Tremellomycetes</taxon>
        <taxon>Tremellales</taxon>
        <taxon>Cryptococcaceae</taxon>
        <taxon>Kwoniella</taxon>
    </lineage>
</organism>
<evidence type="ECO:0000313" key="3">
    <source>
        <dbReference type="Proteomes" id="UP001358614"/>
    </source>
</evidence>
<name>A0AAX4KI55_9TREE</name>
<feature type="region of interest" description="Disordered" evidence="1">
    <location>
        <begin position="1"/>
        <end position="56"/>
    </location>
</feature>
<gene>
    <name evidence="2" type="ORF">V865_003273</name>
</gene>
<protein>
    <submittedName>
        <fullName evidence="2">Uncharacterized protein</fullName>
    </submittedName>
</protein>
<evidence type="ECO:0000256" key="1">
    <source>
        <dbReference type="SAM" id="MobiDB-lite"/>
    </source>
</evidence>
<proteinExistence type="predicted"/>
<reference evidence="2 3" key="1">
    <citation type="submission" date="2024-01" db="EMBL/GenBank/DDBJ databases">
        <title>Comparative genomics of Cryptococcus and Kwoniella reveals pathogenesis evolution and contrasting modes of karyotype evolution via chromosome fusion or intercentromeric recombination.</title>
        <authorList>
            <person name="Coelho M.A."/>
            <person name="David-Palma M."/>
            <person name="Shea T."/>
            <person name="Bowers K."/>
            <person name="McGinley-Smith S."/>
            <person name="Mohammad A.W."/>
            <person name="Gnirke A."/>
            <person name="Yurkov A.M."/>
            <person name="Nowrousian M."/>
            <person name="Sun S."/>
            <person name="Cuomo C.A."/>
            <person name="Heitman J."/>
        </authorList>
    </citation>
    <scope>NUCLEOTIDE SEQUENCE [LARGE SCALE GENOMIC DNA]</scope>
    <source>
        <strain evidence="2 3">PYCC6329</strain>
    </source>
</reference>
<dbReference type="Proteomes" id="UP001358614">
    <property type="component" value="Chromosome 1"/>
</dbReference>
<feature type="compositionally biased region" description="Low complexity" evidence="1">
    <location>
        <begin position="39"/>
        <end position="52"/>
    </location>
</feature>
<keyword evidence="3" id="KW-1185">Reference proteome</keyword>
<dbReference type="AlphaFoldDB" id="A0AAX4KI55"/>
<dbReference type="EMBL" id="CP144089">
    <property type="protein sequence ID" value="WWD05200.1"/>
    <property type="molecule type" value="Genomic_DNA"/>
</dbReference>
<sequence length="148" mass="16270">MQAVVSSKRSFEPFAGEEDDPIILEGDNERNYQVSSLTQQDADSSQGAASSGVFQESQHDTVYKTGMSLSAFAEALRDSSGGRFAYSKFATKDEDTVCELSDSGNLIINRSEALDWLITYEPKKGSLHDLVDEWCLKTSSKSNQGKRP</sequence>
<accession>A0AAX4KI55</accession>